<dbReference type="SUPFAM" id="SSF46785">
    <property type="entry name" value="Winged helix' DNA-binding domain"/>
    <property type="match status" value="1"/>
</dbReference>
<protein>
    <submittedName>
        <fullName evidence="2">Uncharacterized protein</fullName>
    </submittedName>
</protein>
<keyword evidence="3" id="KW-1185">Reference proteome</keyword>
<sequence>MMIGKTEAVTLYMISEGIGSVEELKTVLPISDSEVEGIIRNLEQEGYLVNSNGLKLTKRGFEVLMDEEVVKMVSEVRKHIETLASDDDAREEIERLISEEDVLGKVGEAKLFLQRLEEERNAEPVELGKTEIVILYLISEGVSHSVDIKTLLPISASELDRLLEKLEMDGYLEKSDGFKLTKKGFDALLEHSREVKDYVEDYLKKKAQKVSEVKRLIEKLTSDEVEVKSGIRYYLSPEEEILSHCKDSLTGYEFYATNARILRYRATTKGEDFAELSYSEIDGLTLSTGRDVRLLAVGGAVIALGVLGIGVPAFLLGLGAVGLYLYRSSVFYEFVGKDSLEKKKVAKSWRIYDTESKEVQEFVRTVREEISKRKLRSSS</sequence>
<dbReference type="RefSeq" id="WP_010878257.1">
    <property type="nucleotide sequence ID" value="NC_000917.1"/>
</dbReference>
<dbReference type="PaxDb" id="224325-AF_0754"/>
<dbReference type="Proteomes" id="UP000002199">
    <property type="component" value="Chromosome"/>
</dbReference>
<evidence type="ECO:0000256" key="1">
    <source>
        <dbReference type="SAM" id="Phobius"/>
    </source>
</evidence>
<dbReference type="STRING" id="224325.AF_0754"/>
<dbReference type="Gene3D" id="1.10.10.10">
    <property type="entry name" value="Winged helix-like DNA-binding domain superfamily/Winged helix DNA-binding domain"/>
    <property type="match status" value="1"/>
</dbReference>
<dbReference type="GeneID" id="24794352"/>
<dbReference type="EnsemblBacteria" id="AAB90488">
    <property type="protein sequence ID" value="AAB90488"/>
    <property type="gene ID" value="AF_0754"/>
</dbReference>
<keyword evidence="1" id="KW-0472">Membrane</keyword>
<organism evidence="2 3">
    <name type="scientific">Archaeoglobus fulgidus (strain ATCC 49558 / DSM 4304 / JCM 9628 / NBRC 100126 / VC-16)</name>
    <dbReference type="NCBI Taxonomy" id="224325"/>
    <lineage>
        <taxon>Archaea</taxon>
        <taxon>Methanobacteriati</taxon>
        <taxon>Methanobacteriota</taxon>
        <taxon>Archaeoglobi</taxon>
        <taxon>Archaeoglobales</taxon>
        <taxon>Archaeoglobaceae</taxon>
        <taxon>Archaeoglobus</taxon>
    </lineage>
</organism>
<dbReference type="InterPro" id="IPR036390">
    <property type="entry name" value="WH_DNA-bd_sf"/>
</dbReference>
<dbReference type="InterPro" id="IPR036388">
    <property type="entry name" value="WH-like_DNA-bd_sf"/>
</dbReference>
<evidence type="ECO:0000313" key="3">
    <source>
        <dbReference type="Proteomes" id="UP000002199"/>
    </source>
</evidence>
<gene>
    <name evidence="2" type="ordered locus">AF_0754</name>
</gene>
<proteinExistence type="predicted"/>
<dbReference type="AlphaFoldDB" id="O29504"/>
<keyword evidence="1" id="KW-0812">Transmembrane</keyword>
<evidence type="ECO:0000313" key="2">
    <source>
        <dbReference type="EMBL" id="AAB90488.1"/>
    </source>
</evidence>
<keyword evidence="1" id="KW-1133">Transmembrane helix</keyword>
<accession>O29504</accession>
<dbReference type="EMBL" id="AE000782">
    <property type="protein sequence ID" value="AAB90488.1"/>
    <property type="molecule type" value="Genomic_DNA"/>
</dbReference>
<dbReference type="HOGENOM" id="CLU_730758_0_0_2"/>
<name>O29504_ARCFU</name>
<dbReference type="KEGG" id="afu:AF_0754"/>
<feature type="transmembrane region" description="Helical" evidence="1">
    <location>
        <begin position="294"/>
        <end position="326"/>
    </location>
</feature>
<dbReference type="PIR" id="B69344">
    <property type="entry name" value="B69344"/>
</dbReference>
<reference evidence="2 3" key="1">
    <citation type="journal article" date="1997" name="Nature">
        <title>The complete genome sequence of the hyperthermophilic, sulphate-reducing archaeon Archaeoglobus fulgidus.</title>
        <authorList>
            <person name="Klenk H.P."/>
            <person name="Clayton R.A."/>
            <person name="Tomb J."/>
            <person name="White O."/>
            <person name="Nelson K.E."/>
            <person name="Ketchum K.A."/>
            <person name="Dodson R.J."/>
            <person name="Gwinn M."/>
            <person name="Hickey E.K."/>
            <person name="Peterson J.D."/>
            <person name="Richardson D.L."/>
            <person name="Kerlavage A.R."/>
            <person name="Graham D.E."/>
            <person name="Kyrpides N.C."/>
            <person name="Fleischmann R.D."/>
            <person name="Quackenbush J."/>
            <person name="Lee N.H."/>
            <person name="Sutton G.G."/>
            <person name="Gill S."/>
            <person name="Kirkness E.F."/>
            <person name="Dougherty B.A."/>
            <person name="McKenney K."/>
            <person name="Adams M.D."/>
            <person name="Loftus B."/>
            <person name="Peterson S."/>
            <person name="Reich C.I."/>
            <person name="McNeil L.K."/>
            <person name="Badger J.H."/>
            <person name="Glodek A."/>
            <person name="Zhou L."/>
            <person name="Overbeek R."/>
            <person name="Gocayne J.D."/>
            <person name="Weidman J.F."/>
            <person name="McDonald L."/>
            <person name="Utterback T."/>
            <person name="Cotton M.D."/>
            <person name="Spriggs T."/>
            <person name="Artiach P."/>
            <person name="Kaine B.P."/>
            <person name="Sykes S.M."/>
            <person name="Sadow P.W."/>
            <person name="D'Andrea K.P."/>
            <person name="Bowman C."/>
            <person name="Fujii C."/>
            <person name="Garland S.A."/>
            <person name="Mason T.M."/>
            <person name="Olsen G.J."/>
            <person name="Fraser C.M."/>
            <person name="Smith H.O."/>
            <person name="Woese C.R."/>
            <person name="Venter J.C."/>
        </authorList>
    </citation>
    <scope>NUCLEOTIDE SEQUENCE [LARGE SCALE GENOMIC DNA]</scope>
    <source>
        <strain evidence="3">ATCC 49558 / DSM 4304 / JCM 9628 / NBRC 100126 / VC-16</strain>
    </source>
</reference>